<evidence type="ECO:0000256" key="9">
    <source>
        <dbReference type="HAMAP-Rule" id="MF_00422"/>
    </source>
</evidence>
<dbReference type="GO" id="GO:0005886">
    <property type="term" value="C:plasma membrane"/>
    <property type="evidence" value="ECO:0007669"/>
    <property type="project" value="UniProtKB-SubCell"/>
</dbReference>
<evidence type="ECO:0000256" key="8">
    <source>
        <dbReference type="ARBA" id="ARBA00023136"/>
    </source>
</evidence>
<keyword evidence="12" id="KW-1185">Reference proteome</keyword>
<dbReference type="PANTHER" id="PTHR33910:SF1">
    <property type="entry name" value="PROTEIN TRANSLOCASE SUBUNIT SECE"/>
    <property type="match status" value="1"/>
</dbReference>
<evidence type="ECO:0000256" key="4">
    <source>
        <dbReference type="ARBA" id="ARBA00022692"/>
    </source>
</evidence>
<dbReference type="AlphaFoldDB" id="A0A0B7GZL3"/>
<reference evidence="12" key="1">
    <citation type="submission" date="2015-01" db="EMBL/GenBank/DDBJ databases">
        <authorList>
            <person name="Manzoor Shahid"/>
            <person name="Zubair Saima"/>
        </authorList>
    </citation>
    <scope>NUCLEOTIDE SEQUENCE [LARGE SCALE GENOMIC DNA]</scope>
    <source>
        <strain evidence="12">V1</strain>
    </source>
</reference>
<protein>
    <recommendedName>
        <fullName evidence="9">Protein translocase subunit SecE</fullName>
    </recommendedName>
</protein>
<evidence type="ECO:0000256" key="10">
    <source>
        <dbReference type="SAM" id="MobiDB-lite"/>
    </source>
</evidence>
<keyword evidence="8 9" id="KW-0472">Membrane</keyword>
<dbReference type="InterPro" id="IPR005807">
    <property type="entry name" value="SecE_bac"/>
</dbReference>
<evidence type="ECO:0000256" key="6">
    <source>
        <dbReference type="ARBA" id="ARBA00022989"/>
    </source>
</evidence>
<evidence type="ECO:0000256" key="7">
    <source>
        <dbReference type="ARBA" id="ARBA00023010"/>
    </source>
</evidence>
<dbReference type="GO" id="GO:0009306">
    <property type="term" value="P:protein secretion"/>
    <property type="evidence" value="ECO:0007669"/>
    <property type="project" value="UniProtKB-UniRule"/>
</dbReference>
<keyword evidence="4 9" id="KW-0812">Transmembrane</keyword>
<keyword evidence="3 9" id="KW-1003">Cell membrane</keyword>
<comment type="subunit">
    <text evidence="9">Component of the Sec protein translocase complex. Heterotrimer consisting of SecY, SecE and SecG subunits. The heterotrimers can form oligomers, although 1 heterotrimer is thought to be able to translocate proteins. Interacts with the ribosome. Interacts with SecDF, and other proteins may be involved. Interacts with SecA.</text>
</comment>
<comment type="similarity">
    <text evidence="9">Belongs to the SecE/SEC61-gamma family.</text>
</comment>
<evidence type="ECO:0000256" key="2">
    <source>
        <dbReference type="ARBA" id="ARBA00022448"/>
    </source>
</evidence>
<dbReference type="PANTHER" id="PTHR33910">
    <property type="entry name" value="PROTEIN TRANSLOCASE SUBUNIT SECE"/>
    <property type="match status" value="1"/>
</dbReference>
<proteinExistence type="inferred from homology"/>
<evidence type="ECO:0000256" key="3">
    <source>
        <dbReference type="ARBA" id="ARBA00022475"/>
    </source>
</evidence>
<keyword evidence="2 9" id="KW-0813">Transport</keyword>
<dbReference type="HAMAP" id="MF_00422">
    <property type="entry name" value="SecE"/>
    <property type="match status" value="1"/>
</dbReference>
<dbReference type="GO" id="GO:0008320">
    <property type="term" value="F:protein transmembrane transporter activity"/>
    <property type="evidence" value="ECO:0007669"/>
    <property type="project" value="UniProtKB-UniRule"/>
</dbReference>
<gene>
    <name evidence="9" type="primary">secE</name>
    <name evidence="11" type="ORF">TPHV1_30006</name>
</gene>
<evidence type="ECO:0000256" key="5">
    <source>
        <dbReference type="ARBA" id="ARBA00022927"/>
    </source>
</evidence>
<evidence type="ECO:0000313" key="11">
    <source>
        <dbReference type="EMBL" id="CEM62111.1"/>
    </source>
</evidence>
<sequence>MVERRSPKPNVEGSSPSWPGKINREVDMSKIIKFSKECVAELRKVVWPTRADVLSSVKVVIVSTIIIAAFLGILDSIFVAVFSWIF</sequence>
<dbReference type="Pfam" id="PF00584">
    <property type="entry name" value="SecE"/>
    <property type="match status" value="1"/>
</dbReference>
<dbReference type="GO" id="GO:0043952">
    <property type="term" value="P:protein transport by the Sec complex"/>
    <property type="evidence" value="ECO:0007669"/>
    <property type="project" value="UniProtKB-UniRule"/>
</dbReference>
<feature type="region of interest" description="Disordered" evidence="10">
    <location>
        <begin position="1"/>
        <end position="21"/>
    </location>
</feature>
<dbReference type="GO" id="GO:0065002">
    <property type="term" value="P:intracellular protein transmembrane transport"/>
    <property type="evidence" value="ECO:0007669"/>
    <property type="project" value="UniProtKB-UniRule"/>
</dbReference>
<evidence type="ECO:0000313" key="12">
    <source>
        <dbReference type="Proteomes" id="UP000042527"/>
    </source>
</evidence>
<dbReference type="Gene3D" id="1.20.5.1030">
    <property type="entry name" value="Preprotein translocase secy subunit"/>
    <property type="match status" value="1"/>
</dbReference>
<dbReference type="EMBL" id="CDNC01000023">
    <property type="protein sequence ID" value="CEM62111.1"/>
    <property type="molecule type" value="Genomic_DNA"/>
</dbReference>
<dbReference type="GO" id="GO:0006605">
    <property type="term" value="P:protein targeting"/>
    <property type="evidence" value="ECO:0007669"/>
    <property type="project" value="UniProtKB-UniRule"/>
</dbReference>
<keyword evidence="7 9" id="KW-0811">Translocation</keyword>
<keyword evidence="6 9" id="KW-1133">Transmembrane helix</keyword>
<dbReference type="Proteomes" id="UP000042527">
    <property type="component" value="Unassembled WGS sequence"/>
</dbReference>
<feature type="transmembrane region" description="Helical" evidence="9">
    <location>
        <begin position="59"/>
        <end position="85"/>
    </location>
</feature>
<evidence type="ECO:0000256" key="1">
    <source>
        <dbReference type="ARBA" id="ARBA00004370"/>
    </source>
</evidence>
<accession>A0A0B7GZL3</accession>
<name>A0A0B7GZL3_TREPH</name>
<organism evidence="11 12">
    <name type="scientific">Treponema phagedenis</name>
    <dbReference type="NCBI Taxonomy" id="162"/>
    <lineage>
        <taxon>Bacteria</taxon>
        <taxon>Pseudomonadati</taxon>
        <taxon>Spirochaetota</taxon>
        <taxon>Spirochaetia</taxon>
        <taxon>Spirochaetales</taxon>
        <taxon>Treponemataceae</taxon>
        <taxon>Treponema</taxon>
    </lineage>
</organism>
<dbReference type="NCBIfam" id="TIGR00964">
    <property type="entry name" value="secE_bact"/>
    <property type="match status" value="1"/>
</dbReference>
<comment type="subcellular location">
    <subcellularLocation>
        <location evidence="9">Cell membrane</location>
        <topology evidence="9">Single-pass membrane protein</topology>
    </subcellularLocation>
    <subcellularLocation>
        <location evidence="1">Membrane</location>
    </subcellularLocation>
</comment>
<dbReference type="InterPro" id="IPR001901">
    <property type="entry name" value="Translocase_SecE/Sec61-g"/>
</dbReference>
<dbReference type="InterPro" id="IPR038379">
    <property type="entry name" value="SecE_sf"/>
</dbReference>
<keyword evidence="5 9" id="KW-0653">Protein transport</keyword>
<comment type="function">
    <text evidence="9">Essential subunit of the Sec protein translocation channel SecYEG. Clamps together the 2 halves of SecY. May contact the channel plug during translocation.</text>
</comment>